<dbReference type="Pfam" id="PF02776">
    <property type="entry name" value="TPP_enzyme_N"/>
    <property type="match status" value="1"/>
</dbReference>
<sequence>MLAKQSETEPNPISGAESLIKSLLDHQVDLLFGYPGGAVLPIYDTLLTSSFQNILTRHEQGAAHAAEGYAKVTGRTGVILVTSGPGASNAITGIADAMMDSTPLVVLTGQVGTSAIGTQAFQELDIVSMTKAVTKANFQIKRNEEVADTLDQAFTIAQTGRKGPVLVDLPKDIMASVIDNNRQVVLRRPADKSLSAVQQKQLDVILERLSKAKRPLLLLGAGVSSANAGDLAQQFAHQWNLPTVSTLLGLGILKSEDPLFLGMGGMHGSYAANIAFQECDFLLNVGSRFDDRLVPNAKKFAPKAEIAHIDIDPDEIGHIVRTQYSVVADAKKALEYLTTKKVSGHISSNWLERIQANKTEHAFSYQKSATDLKPQEVIQAVGEVTKGEAVIVTDVGQHQMWVAQYYPFQYPRQLITSGGLGTMGFGLPAAIGAKYATPEKEVVLFVGDGGIQMTSEELEVMAAENLDIKVILLNNKTLGMVRQWQDEFYDKRRAQTVFDHQPNFEKLAQAYNVAYYQLKKTDDLKDKLTKIFQKKGPALIDVTIPSFEQVYPMIAPGSANDEMLGINKQ</sequence>
<dbReference type="FunFam" id="3.40.50.970:FF:000007">
    <property type="entry name" value="Acetolactate synthase"/>
    <property type="match status" value="1"/>
</dbReference>
<evidence type="ECO:0000256" key="5">
    <source>
        <dbReference type="ARBA" id="ARBA00022605"/>
    </source>
</evidence>
<dbReference type="EC" id="2.2.1.6" evidence="4 14"/>
<dbReference type="GO" id="GO:0005948">
    <property type="term" value="C:acetolactate synthase complex"/>
    <property type="evidence" value="ECO:0007669"/>
    <property type="project" value="TreeGrafter"/>
</dbReference>
<comment type="cofactor">
    <cofactor evidence="14">
        <name>Mg(2+)</name>
        <dbReference type="ChEBI" id="CHEBI:18420"/>
    </cofactor>
    <text evidence="14">Binds 1 Mg(2+) ion per subunit.</text>
</comment>
<dbReference type="PROSITE" id="PS00187">
    <property type="entry name" value="TPP_ENZYMES"/>
    <property type="match status" value="1"/>
</dbReference>
<dbReference type="InterPro" id="IPR012000">
    <property type="entry name" value="Thiamin_PyroP_enz_cen_dom"/>
</dbReference>
<evidence type="ECO:0000259" key="16">
    <source>
        <dbReference type="Pfam" id="PF02775"/>
    </source>
</evidence>
<evidence type="ECO:0000256" key="13">
    <source>
        <dbReference type="ARBA" id="ARBA00048670"/>
    </source>
</evidence>
<dbReference type="PANTHER" id="PTHR18968">
    <property type="entry name" value="THIAMINE PYROPHOSPHATE ENZYMES"/>
    <property type="match status" value="1"/>
</dbReference>
<dbReference type="Pfam" id="PF02775">
    <property type="entry name" value="TPP_enzyme_C"/>
    <property type="match status" value="1"/>
</dbReference>
<dbReference type="Gene3D" id="3.40.50.1220">
    <property type="entry name" value="TPP-binding domain"/>
    <property type="match status" value="1"/>
</dbReference>
<dbReference type="PANTHER" id="PTHR18968:SF13">
    <property type="entry name" value="ACETOLACTATE SYNTHASE CATALYTIC SUBUNIT, MITOCHONDRIAL"/>
    <property type="match status" value="1"/>
</dbReference>
<dbReference type="eggNOG" id="COG0028">
    <property type="taxonomic scope" value="Bacteria"/>
</dbReference>
<keyword evidence="6" id="KW-0285">Flavoprotein</keyword>
<comment type="similarity">
    <text evidence="3 14">Belongs to the TPP enzyme family.</text>
</comment>
<comment type="pathway">
    <text evidence="1 14">Amino-acid biosynthesis; L-isoleucine biosynthesis; L-isoleucine from 2-oxobutanoate: step 1/4.</text>
</comment>
<dbReference type="PATRIC" id="fig|1423815.3.peg.2026"/>
<dbReference type="Proteomes" id="UP000051647">
    <property type="component" value="Unassembled WGS sequence"/>
</dbReference>
<dbReference type="UniPathway" id="UPA00049">
    <property type="reaction ID" value="UER00059"/>
</dbReference>
<dbReference type="GO" id="GO:0000287">
    <property type="term" value="F:magnesium ion binding"/>
    <property type="evidence" value="ECO:0007669"/>
    <property type="project" value="UniProtKB-UniRule"/>
</dbReference>
<gene>
    <name evidence="18" type="ORF">FC27_GL001975</name>
</gene>
<comment type="catalytic activity">
    <reaction evidence="13 14">
        <text>2 pyruvate + H(+) = (2S)-2-acetolactate + CO2</text>
        <dbReference type="Rhea" id="RHEA:25249"/>
        <dbReference type="ChEBI" id="CHEBI:15361"/>
        <dbReference type="ChEBI" id="CHEBI:15378"/>
        <dbReference type="ChEBI" id="CHEBI:16526"/>
        <dbReference type="ChEBI" id="CHEBI:58476"/>
        <dbReference type="EC" id="2.2.1.6"/>
    </reaction>
</comment>
<dbReference type="FunFam" id="3.40.50.970:FF:000016">
    <property type="entry name" value="Acetolactate synthase"/>
    <property type="match status" value="1"/>
</dbReference>
<evidence type="ECO:0000259" key="17">
    <source>
        <dbReference type="Pfam" id="PF02776"/>
    </source>
</evidence>
<evidence type="ECO:0000256" key="3">
    <source>
        <dbReference type="ARBA" id="ARBA00007812"/>
    </source>
</evidence>
<dbReference type="OrthoDB" id="4494979at2"/>
<dbReference type="InterPro" id="IPR039368">
    <property type="entry name" value="AHAS_TPP"/>
</dbReference>
<dbReference type="CDD" id="cd02015">
    <property type="entry name" value="TPP_AHAS"/>
    <property type="match status" value="1"/>
</dbReference>
<organism evidence="18 19">
    <name type="scientific">Companilactobacillus versmoldensis DSM 14857 = KCTC 3814</name>
    <dbReference type="NCBI Taxonomy" id="1423815"/>
    <lineage>
        <taxon>Bacteria</taxon>
        <taxon>Bacillati</taxon>
        <taxon>Bacillota</taxon>
        <taxon>Bacilli</taxon>
        <taxon>Lactobacillales</taxon>
        <taxon>Lactobacillaceae</taxon>
        <taxon>Companilactobacillus</taxon>
    </lineage>
</organism>
<dbReference type="GO" id="GO:0050660">
    <property type="term" value="F:flavin adenine dinucleotide binding"/>
    <property type="evidence" value="ECO:0007669"/>
    <property type="project" value="InterPro"/>
</dbReference>
<evidence type="ECO:0000259" key="15">
    <source>
        <dbReference type="Pfam" id="PF00205"/>
    </source>
</evidence>
<evidence type="ECO:0000256" key="11">
    <source>
        <dbReference type="ARBA" id="ARBA00023052"/>
    </source>
</evidence>
<dbReference type="NCBIfam" id="TIGR00118">
    <property type="entry name" value="acolac_lg"/>
    <property type="match status" value="1"/>
</dbReference>
<keyword evidence="11 14" id="KW-0786">Thiamine pyrophosphate</keyword>
<dbReference type="GO" id="GO:0030976">
    <property type="term" value="F:thiamine pyrophosphate binding"/>
    <property type="evidence" value="ECO:0007669"/>
    <property type="project" value="UniProtKB-UniRule"/>
</dbReference>
<comment type="caution">
    <text evidence="18">The sequence shown here is derived from an EMBL/GenBank/DDBJ whole genome shotgun (WGS) entry which is preliminary data.</text>
</comment>
<dbReference type="SUPFAM" id="SSF52467">
    <property type="entry name" value="DHS-like NAD/FAD-binding domain"/>
    <property type="match status" value="1"/>
</dbReference>
<dbReference type="GO" id="GO:0009099">
    <property type="term" value="P:L-valine biosynthetic process"/>
    <property type="evidence" value="ECO:0007669"/>
    <property type="project" value="UniProtKB-UniPathway"/>
</dbReference>
<evidence type="ECO:0000256" key="4">
    <source>
        <dbReference type="ARBA" id="ARBA00013145"/>
    </source>
</evidence>
<reference evidence="18 19" key="1">
    <citation type="journal article" date="2015" name="Genome Announc.">
        <title>Expanding the biotechnology potential of lactobacilli through comparative genomics of 213 strains and associated genera.</title>
        <authorList>
            <person name="Sun Z."/>
            <person name="Harris H.M."/>
            <person name="McCann A."/>
            <person name="Guo C."/>
            <person name="Argimon S."/>
            <person name="Zhang W."/>
            <person name="Yang X."/>
            <person name="Jeffery I.B."/>
            <person name="Cooney J.C."/>
            <person name="Kagawa T.F."/>
            <person name="Liu W."/>
            <person name="Song Y."/>
            <person name="Salvetti E."/>
            <person name="Wrobel A."/>
            <person name="Rasinkangas P."/>
            <person name="Parkhill J."/>
            <person name="Rea M.C."/>
            <person name="O'Sullivan O."/>
            <person name="Ritari J."/>
            <person name="Douillard F.P."/>
            <person name="Paul Ross R."/>
            <person name="Yang R."/>
            <person name="Briner A.E."/>
            <person name="Felis G.E."/>
            <person name="de Vos W.M."/>
            <person name="Barrangou R."/>
            <person name="Klaenhammer T.R."/>
            <person name="Caufield P.W."/>
            <person name="Cui Y."/>
            <person name="Zhang H."/>
            <person name="O'Toole P.W."/>
        </authorList>
    </citation>
    <scope>NUCLEOTIDE SEQUENCE [LARGE SCALE GENOMIC DNA]</scope>
    <source>
        <strain evidence="18 19">DSM 14857</strain>
    </source>
</reference>
<dbReference type="InterPro" id="IPR000399">
    <property type="entry name" value="TPP-bd_CS"/>
</dbReference>
<evidence type="ECO:0000256" key="1">
    <source>
        <dbReference type="ARBA" id="ARBA00004974"/>
    </source>
</evidence>
<evidence type="ECO:0000256" key="9">
    <source>
        <dbReference type="ARBA" id="ARBA00022827"/>
    </source>
</evidence>
<dbReference type="FunFam" id="3.40.50.1220:FF:000008">
    <property type="entry name" value="Acetolactate synthase"/>
    <property type="match status" value="1"/>
</dbReference>
<feature type="domain" description="Thiamine pyrophosphate enzyme N-terminal TPP-binding" evidence="17">
    <location>
        <begin position="14"/>
        <end position="129"/>
    </location>
</feature>
<dbReference type="InterPro" id="IPR012846">
    <property type="entry name" value="Acetolactate_synth_lsu"/>
</dbReference>
<keyword evidence="5 14" id="KW-0028">Amino-acid biosynthesis</keyword>
<evidence type="ECO:0000256" key="2">
    <source>
        <dbReference type="ARBA" id="ARBA00005025"/>
    </source>
</evidence>
<feature type="domain" description="Thiamine pyrophosphate enzyme TPP-binding" evidence="16">
    <location>
        <begin position="394"/>
        <end position="542"/>
    </location>
</feature>
<keyword evidence="9" id="KW-0274">FAD</keyword>
<dbReference type="InterPro" id="IPR029035">
    <property type="entry name" value="DHS-like_NAD/FAD-binding_dom"/>
</dbReference>
<keyword evidence="8 14" id="KW-0479">Metal-binding</keyword>
<evidence type="ECO:0000256" key="7">
    <source>
        <dbReference type="ARBA" id="ARBA00022679"/>
    </source>
</evidence>
<keyword evidence="7 14" id="KW-0808">Transferase</keyword>
<dbReference type="UniPathway" id="UPA00047">
    <property type="reaction ID" value="UER00055"/>
</dbReference>
<dbReference type="Pfam" id="PF00205">
    <property type="entry name" value="TPP_enzyme_M"/>
    <property type="match status" value="1"/>
</dbReference>
<evidence type="ECO:0000256" key="8">
    <source>
        <dbReference type="ARBA" id="ARBA00022723"/>
    </source>
</evidence>
<protein>
    <recommendedName>
        <fullName evidence="4 14">Acetolactate synthase</fullName>
        <ecNumber evidence="4 14">2.2.1.6</ecNumber>
    </recommendedName>
</protein>
<dbReference type="SUPFAM" id="SSF52518">
    <property type="entry name" value="Thiamin diphosphate-binding fold (THDP-binding)"/>
    <property type="match status" value="2"/>
</dbReference>
<dbReference type="CDD" id="cd07035">
    <property type="entry name" value="TPP_PYR_POX_like"/>
    <property type="match status" value="1"/>
</dbReference>
<proteinExistence type="inferred from homology"/>
<dbReference type="GO" id="GO:0009097">
    <property type="term" value="P:isoleucine biosynthetic process"/>
    <property type="evidence" value="ECO:0007669"/>
    <property type="project" value="UniProtKB-UniPathway"/>
</dbReference>
<dbReference type="GO" id="GO:0003984">
    <property type="term" value="F:acetolactate synthase activity"/>
    <property type="evidence" value="ECO:0007669"/>
    <property type="project" value="UniProtKB-EC"/>
</dbReference>
<feature type="domain" description="Thiamine pyrophosphate enzyme central" evidence="15">
    <location>
        <begin position="204"/>
        <end position="337"/>
    </location>
</feature>
<evidence type="ECO:0000256" key="12">
    <source>
        <dbReference type="ARBA" id="ARBA00023304"/>
    </source>
</evidence>
<dbReference type="InterPro" id="IPR029061">
    <property type="entry name" value="THDP-binding"/>
</dbReference>
<keyword evidence="12 14" id="KW-0100">Branched-chain amino acid biosynthesis</keyword>
<evidence type="ECO:0000256" key="14">
    <source>
        <dbReference type="RuleBase" id="RU003591"/>
    </source>
</evidence>
<accession>A0A0R1SMU9</accession>
<evidence type="ECO:0000256" key="6">
    <source>
        <dbReference type="ARBA" id="ARBA00022630"/>
    </source>
</evidence>
<dbReference type="InterPro" id="IPR011766">
    <property type="entry name" value="TPP_enzyme_TPP-bd"/>
</dbReference>
<comment type="pathway">
    <text evidence="2 14">Amino-acid biosynthesis; L-valine biosynthesis; L-valine from pyruvate: step 1/4.</text>
</comment>
<dbReference type="InterPro" id="IPR012001">
    <property type="entry name" value="Thiamin_PyroP_enz_TPP-bd_dom"/>
</dbReference>
<keyword evidence="19" id="KW-1185">Reference proteome</keyword>
<dbReference type="EMBL" id="AZFA01000006">
    <property type="protein sequence ID" value="KRL67384.1"/>
    <property type="molecule type" value="Genomic_DNA"/>
</dbReference>
<dbReference type="Gene3D" id="3.40.50.970">
    <property type="match status" value="2"/>
</dbReference>
<dbReference type="AlphaFoldDB" id="A0A0R1SMU9"/>
<evidence type="ECO:0000256" key="10">
    <source>
        <dbReference type="ARBA" id="ARBA00022842"/>
    </source>
</evidence>
<name>A0A0R1SMU9_9LACO</name>
<comment type="cofactor">
    <cofactor evidence="14">
        <name>thiamine diphosphate</name>
        <dbReference type="ChEBI" id="CHEBI:58937"/>
    </cofactor>
    <text evidence="14">Binds 1 thiamine pyrophosphate per subunit.</text>
</comment>
<dbReference type="RefSeq" id="WP_010625241.1">
    <property type="nucleotide sequence ID" value="NZ_AZFA01000006.1"/>
</dbReference>
<keyword evidence="10 14" id="KW-0460">Magnesium</keyword>
<dbReference type="STRING" id="1423815.FC27_GL001975"/>
<evidence type="ECO:0000313" key="19">
    <source>
        <dbReference type="Proteomes" id="UP000051647"/>
    </source>
</evidence>
<evidence type="ECO:0000313" key="18">
    <source>
        <dbReference type="EMBL" id="KRL67384.1"/>
    </source>
</evidence>
<dbReference type="InterPro" id="IPR045229">
    <property type="entry name" value="TPP_enz"/>
</dbReference>